<dbReference type="Proteomes" id="UP000323439">
    <property type="component" value="Unassembled WGS sequence"/>
</dbReference>
<accession>A0A1G5WYW7</accession>
<sequence>MISDSKILRDFSCEIGKMEDEFQLMYFASTIVDGAFNFFKIERKVSNVGKPPFNLKDMVKLIFYGYINKITSSVTLSYNARYNMLYSMISHGLESNDQTIRDYCKHFQGIYQLIMSFILIVAHRIGLTDYEHIAIDGTIKKAYNSPFNIIKEKDISLLIKHYMVEKLTKDEIKKLRRTARKFLNDISKSDEEKVNILFHWWRLLDYSGQTSLAINDYDARLMKTKDNGQKYPKFSLNIQLGTLPNLN</sequence>
<reference evidence="2 3" key="1">
    <citation type="submission" date="2016-10" db="EMBL/GenBank/DDBJ databases">
        <authorList>
            <person name="Varghese N."/>
            <person name="Submissions S."/>
        </authorList>
    </citation>
    <scope>NUCLEOTIDE SEQUENCE [LARGE SCALE GENOMIC DNA]</scope>
    <source>
        <strain evidence="2 3">DSM 16643</strain>
    </source>
</reference>
<dbReference type="InterPro" id="IPR008490">
    <property type="entry name" value="Transposase_InsH_N"/>
</dbReference>
<dbReference type="AlphaFoldDB" id="A0A1G5WYW7"/>
<protein>
    <recommendedName>
        <fullName evidence="1">Transposase InsH N-terminal domain-containing protein</fullName>
    </recommendedName>
</protein>
<dbReference type="RefSeq" id="WP_149732329.1">
    <property type="nucleotide sequence ID" value="NZ_FMXB01000015.1"/>
</dbReference>
<feature type="domain" description="Transposase InsH N-terminal" evidence="1">
    <location>
        <begin position="28"/>
        <end position="97"/>
    </location>
</feature>
<dbReference type="EMBL" id="FMXB01000015">
    <property type="protein sequence ID" value="SDA63368.1"/>
    <property type="molecule type" value="Genomic_DNA"/>
</dbReference>
<dbReference type="Pfam" id="PF05598">
    <property type="entry name" value="DUF772"/>
    <property type="match status" value="1"/>
</dbReference>
<gene>
    <name evidence="2" type="ORF">SAMN02910315_01808</name>
</gene>
<proteinExistence type="predicted"/>
<name>A0A1G5WYW7_9EURY</name>
<organism evidence="2 3">
    <name type="scientific">Methanobrevibacter millerae</name>
    <dbReference type="NCBI Taxonomy" id="230361"/>
    <lineage>
        <taxon>Archaea</taxon>
        <taxon>Methanobacteriati</taxon>
        <taxon>Methanobacteriota</taxon>
        <taxon>Methanomada group</taxon>
        <taxon>Methanobacteria</taxon>
        <taxon>Methanobacteriales</taxon>
        <taxon>Methanobacteriaceae</taxon>
        <taxon>Methanobrevibacter</taxon>
    </lineage>
</organism>
<dbReference type="PANTHER" id="PTHR33408">
    <property type="entry name" value="TRANSPOSASE"/>
    <property type="match status" value="1"/>
</dbReference>
<dbReference type="OrthoDB" id="76313at2157"/>
<dbReference type="PANTHER" id="PTHR33408:SF4">
    <property type="entry name" value="TRANSPOSASE DDE DOMAIN-CONTAINING PROTEIN"/>
    <property type="match status" value="1"/>
</dbReference>
<evidence type="ECO:0000313" key="2">
    <source>
        <dbReference type="EMBL" id="SDA63368.1"/>
    </source>
</evidence>
<evidence type="ECO:0000313" key="3">
    <source>
        <dbReference type="Proteomes" id="UP000323439"/>
    </source>
</evidence>
<evidence type="ECO:0000259" key="1">
    <source>
        <dbReference type="Pfam" id="PF05598"/>
    </source>
</evidence>
<keyword evidence="3" id="KW-1185">Reference proteome</keyword>